<evidence type="ECO:0000259" key="2">
    <source>
        <dbReference type="SMART" id="SM00899"/>
    </source>
</evidence>
<evidence type="ECO:0000313" key="4">
    <source>
        <dbReference type="Proteomes" id="UP001204144"/>
    </source>
</evidence>
<dbReference type="SMART" id="SM00899">
    <property type="entry name" value="FeoA"/>
    <property type="match status" value="1"/>
</dbReference>
<name>A0AAE3GZC8_9BACT</name>
<dbReference type="Proteomes" id="UP001204144">
    <property type="component" value="Unassembled WGS sequence"/>
</dbReference>
<dbReference type="InterPro" id="IPR007167">
    <property type="entry name" value="Fe-transptr_FeoA-like"/>
</dbReference>
<evidence type="ECO:0000256" key="1">
    <source>
        <dbReference type="ARBA" id="ARBA00023004"/>
    </source>
</evidence>
<dbReference type="Pfam" id="PF04023">
    <property type="entry name" value="FeoA"/>
    <property type="match status" value="1"/>
</dbReference>
<gene>
    <name evidence="3" type="ORF">EGI31_03710</name>
</gene>
<dbReference type="InterPro" id="IPR038157">
    <property type="entry name" value="FeoA_core_dom"/>
</dbReference>
<protein>
    <submittedName>
        <fullName evidence="3">Ferrous iron transport protein A</fullName>
    </submittedName>
</protein>
<reference evidence="3 4" key="1">
    <citation type="submission" date="2018-11" db="EMBL/GenBank/DDBJ databases">
        <title>Novel bacteria species description.</title>
        <authorList>
            <person name="Han J.-H."/>
        </authorList>
    </citation>
    <scope>NUCLEOTIDE SEQUENCE [LARGE SCALE GENOMIC DNA]</scope>
    <source>
        <strain evidence="3 4">KCTC23259</strain>
    </source>
</reference>
<comment type="caution">
    <text evidence="3">The sequence shown here is derived from an EMBL/GenBank/DDBJ whole genome shotgun (WGS) entry which is preliminary data.</text>
</comment>
<dbReference type="InterPro" id="IPR052713">
    <property type="entry name" value="FeoA"/>
</dbReference>
<dbReference type="AlphaFoldDB" id="A0AAE3GZC8"/>
<keyword evidence="1" id="KW-0408">Iron</keyword>
<dbReference type="Gene3D" id="2.30.30.90">
    <property type="match status" value="1"/>
</dbReference>
<dbReference type="PANTHER" id="PTHR42954">
    <property type="entry name" value="FE(2+) TRANSPORT PROTEIN A"/>
    <property type="match status" value="1"/>
</dbReference>
<sequence>MRLKSVADLKEGEKGVISAFLDNKLALKLLEMGCLPGTEVKLDHKAPLGCPYCISVSEDYQLSLRKSEALTILID</sequence>
<dbReference type="InterPro" id="IPR008988">
    <property type="entry name" value="Transcriptional_repressor_C"/>
</dbReference>
<dbReference type="GO" id="GO:0046914">
    <property type="term" value="F:transition metal ion binding"/>
    <property type="evidence" value="ECO:0007669"/>
    <property type="project" value="InterPro"/>
</dbReference>
<keyword evidence="4" id="KW-1185">Reference proteome</keyword>
<dbReference type="SUPFAM" id="SSF50037">
    <property type="entry name" value="C-terminal domain of transcriptional repressors"/>
    <property type="match status" value="1"/>
</dbReference>
<dbReference type="RefSeq" id="WP_255035861.1">
    <property type="nucleotide sequence ID" value="NZ_RJUF01000005.1"/>
</dbReference>
<dbReference type="PANTHER" id="PTHR42954:SF2">
    <property type="entry name" value="FE(2+) TRANSPORT PROTEIN A"/>
    <property type="match status" value="1"/>
</dbReference>
<feature type="domain" description="Ferrous iron transporter FeoA-like" evidence="2">
    <location>
        <begin position="4"/>
        <end position="75"/>
    </location>
</feature>
<accession>A0AAE3GZC8</accession>
<dbReference type="EMBL" id="RJUF01000005">
    <property type="protein sequence ID" value="MCP9762047.1"/>
    <property type="molecule type" value="Genomic_DNA"/>
</dbReference>
<proteinExistence type="predicted"/>
<evidence type="ECO:0000313" key="3">
    <source>
        <dbReference type="EMBL" id="MCP9762047.1"/>
    </source>
</evidence>
<organism evidence="3 4">
    <name type="scientific">Lacihabitans soyangensis</name>
    <dbReference type="NCBI Taxonomy" id="869394"/>
    <lineage>
        <taxon>Bacteria</taxon>
        <taxon>Pseudomonadati</taxon>
        <taxon>Bacteroidota</taxon>
        <taxon>Cytophagia</taxon>
        <taxon>Cytophagales</taxon>
        <taxon>Leadbetterellaceae</taxon>
        <taxon>Lacihabitans</taxon>
    </lineage>
</organism>